<reference evidence="1" key="1">
    <citation type="submission" date="2022-04" db="EMBL/GenBank/DDBJ databases">
        <title>Mucilaginibacter sp. RS28 isolated from freshwater.</title>
        <authorList>
            <person name="Ko S.-R."/>
        </authorList>
    </citation>
    <scope>NUCLEOTIDE SEQUENCE</scope>
    <source>
        <strain evidence="1">RS28</strain>
    </source>
</reference>
<gene>
    <name evidence="1" type="ORF">MUY27_08145</name>
</gene>
<proteinExistence type="predicted"/>
<sequence>MSIGASALKWALRFYPPMFLQRVWVQDIAKDFRSASVKLNKSLLNRNYNNSIFGGTIFAAADPFYPVLFYQIFTKKGYKVIVWSKSAEIQFIKPGATDLFFAINISETDIADAEQLLLNEGKFVKPFLIEVFNTSGELCVTVSIEVYIRDLNFINATT</sequence>
<keyword evidence="2" id="KW-1185">Reference proteome</keyword>
<accession>A0A9X1X2Z2</accession>
<dbReference type="AlphaFoldDB" id="A0A9X1X2Z2"/>
<evidence type="ECO:0000313" key="2">
    <source>
        <dbReference type="Proteomes" id="UP001139450"/>
    </source>
</evidence>
<protein>
    <submittedName>
        <fullName evidence="1">DUF4442 domain-containing protein</fullName>
    </submittedName>
</protein>
<dbReference type="Proteomes" id="UP001139450">
    <property type="component" value="Unassembled WGS sequence"/>
</dbReference>
<comment type="caution">
    <text evidence="1">The sequence shown here is derived from an EMBL/GenBank/DDBJ whole genome shotgun (WGS) entry which is preliminary data.</text>
</comment>
<name>A0A9X1X2Z2_9SPHI</name>
<dbReference type="RefSeq" id="WP_245129509.1">
    <property type="nucleotide sequence ID" value="NZ_JALJEJ010000003.1"/>
</dbReference>
<dbReference type="SUPFAM" id="SSF54637">
    <property type="entry name" value="Thioesterase/thiol ester dehydrase-isomerase"/>
    <property type="match status" value="1"/>
</dbReference>
<organism evidence="1 2">
    <name type="scientific">Mucilaginibacter straminoryzae</name>
    <dbReference type="NCBI Taxonomy" id="2932774"/>
    <lineage>
        <taxon>Bacteria</taxon>
        <taxon>Pseudomonadati</taxon>
        <taxon>Bacteroidota</taxon>
        <taxon>Sphingobacteriia</taxon>
        <taxon>Sphingobacteriales</taxon>
        <taxon>Sphingobacteriaceae</taxon>
        <taxon>Mucilaginibacter</taxon>
    </lineage>
</organism>
<dbReference type="EMBL" id="JALJEJ010000003">
    <property type="protein sequence ID" value="MCJ8209676.1"/>
    <property type="molecule type" value="Genomic_DNA"/>
</dbReference>
<evidence type="ECO:0000313" key="1">
    <source>
        <dbReference type="EMBL" id="MCJ8209676.1"/>
    </source>
</evidence>
<dbReference type="Pfam" id="PF14539">
    <property type="entry name" value="DUF4442"/>
    <property type="match status" value="1"/>
</dbReference>
<dbReference type="InterPro" id="IPR029069">
    <property type="entry name" value="HotDog_dom_sf"/>
</dbReference>
<dbReference type="InterPro" id="IPR027961">
    <property type="entry name" value="DUF4442"/>
</dbReference>
<dbReference type="Gene3D" id="3.10.129.10">
    <property type="entry name" value="Hotdog Thioesterase"/>
    <property type="match status" value="1"/>
</dbReference>